<dbReference type="Gene3D" id="3.40.50.720">
    <property type="entry name" value="NAD(P)-binding Rossmann-like Domain"/>
    <property type="match status" value="1"/>
</dbReference>
<dbReference type="GO" id="GO:0016491">
    <property type="term" value="F:oxidoreductase activity"/>
    <property type="evidence" value="ECO:0007669"/>
    <property type="project" value="UniProtKB-KW"/>
</dbReference>
<keyword evidence="2" id="KW-0560">Oxidoreductase</keyword>
<gene>
    <name evidence="3" type="ORF">D9619_009180</name>
</gene>
<evidence type="ECO:0000313" key="3">
    <source>
        <dbReference type="EMBL" id="KAF5329358.1"/>
    </source>
</evidence>
<dbReference type="OrthoDB" id="10253736at2759"/>
<organism evidence="3 4">
    <name type="scientific">Psilocybe cf. subviscida</name>
    <dbReference type="NCBI Taxonomy" id="2480587"/>
    <lineage>
        <taxon>Eukaryota</taxon>
        <taxon>Fungi</taxon>
        <taxon>Dikarya</taxon>
        <taxon>Basidiomycota</taxon>
        <taxon>Agaricomycotina</taxon>
        <taxon>Agaricomycetes</taxon>
        <taxon>Agaricomycetidae</taxon>
        <taxon>Agaricales</taxon>
        <taxon>Agaricineae</taxon>
        <taxon>Strophariaceae</taxon>
        <taxon>Psilocybe</taxon>
    </lineage>
</organism>
<dbReference type="EMBL" id="JAACJJ010000002">
    <property type="protein sequence ID" value="KAF5329358.1"/>
    <property type="molecule type" value="Genomic_DNA"/>
</dbReference>
<dbReference type="Pfam" id="PF13561">
    <property type="entry name" value="adh_short_C2"/>
    <property type="match status" value="1"/>
</dbReference>
<protein>
    <submittedName>
        <fullName evidence="3">Uncharacterized protein</fullName>
    </submittedName>
</protein>
<dbReference type="SUPFAM" id="SSF51735">
    <property type="entry name" value="NAD(P)-binding Rossmann-fold domains"/>
    <property type="match status" value="1"/>
</dbReference>
<dbReference type="InterPro" id="IPR036291">
    <property type="entry name" value="NAD(P)-bd_dom_sf"/>
</dbReference>
<dbReference type="PRINTS" id="PR00081">
    <property type="entry name" value="GDHRDH"/>
</dbReference>
<accession>A0A8H5BU26</accession>
<dbReference type="PANTHER" id="PTHR24321:SF8">
    <property type="entry name" value="ESTRADIOL 17-BETA-DEHYDROGENASE 8-RELATED"/>
    <property type="match status" value="1"/>
</dbReference>
<comment type="similarity">
    <text evidence="1">Belongs to the short-chain dehydrogenases/reductases (SDR) family.</text>
</comment>
<evidence type="ECO:0000313" key="4">
    <source>
        <dbReference type="Proteomes" id="UP000567179"/>
    </source>
</evidence>
<comment type="caution">
    <text evidence="3">The sequence shown here is derived from an EMBL/GenBank/DDBJ whole genome shotgun (WGS) entry which is preliminary data.</text>
</comment>
<sequence>MSSQSTRPPTPLGLDLGLEGVHVLITGASGGIGLETAIRFADQGAIVTAHYNTNFKPLESFADFKDSRSQAIQADLSKEEEVVKLFDKAAYTFGPVQVLIVNHAISIVKDEFLWEMSLDRWKKTMDANLTSSFLVTREYLKRLQQVSTDMKEDAAIVLIGSTAGKYGEAGHADYAASKSAMMYGLTMTLKNEIVKLASFGRVNCIAPGWVNTAMAKDSLKDPRVAYAALATTPLKKIAQPSDIAKQILVLASNKVSGHVSGQVLMVEGGMEGRVLNRPEDLGIKLPAHHADLD</sequence>
<dbReference type="InterPro" id="IPR002347">
    <property type="entry name" value="SDR_fam"/>
</dbReference>
<reference evidence="3 4" key="1">
    <citation type="journal article" date="2020" name="ISME J.">
        <title>Uncovering the hidden diversity of litter-decomposition mechanisms in mushroom-forming fungi.</title>
        <authorList>
            <person name="Floudas D."/>
            <person name="Bentzer J."/>
            <person name="Ahren D."/>
            <person name="Johansson T."/>
            <person name="Persson P."/>
            <person name="Tunlid A."/>
        </authorList>
    </citation>
    <scope>NUCLEOTIDE SEQUENCE [LARGE SCALE GENOMIC DNA]</scope>
    <source>
        <strain evidence="3 4">CBS 101986</strain>
    </source>
</reference>
<name>A0A8H5BU26_9AGAR</name>
<evidence type="ECO:0000256" key="2">
    <source>
        <dbReference type="ARBA" id="ARBA00023002"/>
    </source>
</evidence>
<dbReference type="Proteomes" id="UP000567179">
    <property type="component" value="Unassembled WGS sequence"/>
</dbReference>
<keyword evidence="4" id="KW-1185">Reference proteome</keyword>
<dbReference type="AlphaFoldDB" id="A0A8H5BU26"/>
<evidence type="ECO:0000256" key="1">
    <source>
        <dbReference type="ARBA" id="ARBA00006484"/>
    </source>
</evidence>
<dbReference type="PANTHER" id="PTHR24321">
    <property type="entry name" value="DEHYDROGENASES, SHORT CHAIN"/>
    <property type="match status" value="1"/>
</dbReference>
<proteinExistence type="inferred from homology"/>